<evidence type="ECO:0000313" key="3">
    <source>
        <dbReference type="Proteomes" id="UP001417504"/>
    </source>
</evidence>
<keyword evidence="3" id="KW-1185">Reference proteome</keyword>
<feature type="compositionally biased region" description="Polar residues" evidence="1">
    <location>
        <begin position="1"/>
        <end position="14"/>
    </location>
</feature>
<protein>
    <submittedName>
        <fullName evidence="2">Uncharacterized protein</fullName>
    </submittedName>
</protein>
<evidence type="ECO:0000313" key="2">
    <source>
        <dbReference type="EMBL" id="KAK9122914.1"/>
    </source>
</evidence>
<evidence type="ECO:0000256" key="1">
    <source>
        <dbReference type="SAM" id="MobiDB-lite"/>
    </source>
</evidence>
<accession>A0AAP0IW81</accession>
<organism evidence="2 3">
    <name type="scientific">Stephania japonica</name>
    <dbReference type="NCBI Taxonomy" id="461633"/>
    <lineage>
        <taxon>Eukaryota</taxon>
        <taxon>Viridiplantae</taxon>
        <taxon>Streptophyta</taxon>
        <taxon>Embryophyta</taxon>
        <taxon>Tracheophyta</taxon>
        <taxon>Spermatophyta</taxon>
        <taxon>Magnoliopsida</taxon>
        <taxon>Ranunculales</taxon>
        <taxon>Menispermaceae</taxon>
        <taxon>Menispermoideae</taxon>
        <taxon>Cissampelideae</taxon>
        <taxon>Stephania</taxon>
    </lineage>
</organism>
<dbReference type="EMBL" id="JBBNAE010000005">
    <property type="protein sequence ID" value="KAK9122914.1"/>
    <property type="molecule type" value="Genomic_DNA"/>
</dbReference>
<proteinExistence type="predicted"/>
<gene>
    <name evidence="2" type="ORF">Sjap_012516</name>
</gene>
<sequence length="84" mass="9143">MPTLAQSSTVSSTLEMPAHIPQTTQMEHPSSSTSSLVLQSWRNPVQIGGSNCLNPRNSVSQNRSRSLPVNHRSNLVSSTKCPDR</sequence>
<comment type="caution">
    <text evidence="2">The sequence shown here is derived from an EMBL/GenBank/DDBJ whole genome shotgun (WGS) entry which is preliminary data.</text>
</comment>
<name>A0AAP0IW81_9MAGN</name>
<feature type="region of interest" description="Disordered" evidence="1">
    <location>
        <begin position="1"/>
        <end position="84"/>
    </location>
</feature>
<dbReference type="Proteomes" id="UP001417504">
    <property type="component" value="Unassembled WGS sequence"/>
</dbReference>
<reference evidence="2 3" key="1">
    <citation type="submission" date="2024-01" db="EMBL/GenBank/DDBJ databases">
        <title>Genome assemblies of Stephania.</title>
        <authorList>
            <person name="Yang L."/>
        </authorList>
    </citation>
    <scope>NUCLEOTIDE SEQUENCE [LARGE SCALE GENOMIC DNA]</scope>
    <source>
        <strain evidence="2">QJT</strain>
        <tissue evidence="2">Leaf</tissue>
    </source>
</reference>
<feature type="compositionally biased region" description="Polar residues" evidence="1">
    <location>
        <begin position="36"/>
        <end position="84"/>
    </location>
</feature>
<dbReference type="AlphaFoldDB" id="A0AAP0IW81"/>